<evidence type="ECO:0000313" key="1">
    <source>
        <dbReference type="EMBL" id="AJI22617.1"/>
    </source>
</evidence>
<sequence>MNTFGVLFKKELHELFANGKGIWLPISLILLGITQPLTNYYMPQIINMAGNLPKGAIIQLPTPTGQEVMQGVLSQYSTIGTLLIVLASMNIISNERQNHAAILVMMRPVSVIQYIMSKWAAQIVLVIGSTFISYIAAWYYTNLLFSYVDWTHMLVSFLLYSLWLIFILSVLVAAGTFLLQIGGIAGVSILIIALLSFLSTLFTNQLKWSPAALSQYAARLLEQLHWSQSVTYTVVVTLMSSFFLLIAAVHRYKKVEYV</sequence>
<protein>
    <submittedName>
        <fullName evidence="1">ABC-2 transporter family protein</fullName>
    </submittedName>
</protein>
<dbReference type="RefSeq" id="WP_034651014.1">
    <property type="nucleotide sequence ID" value="NZ_BCVB01000011.1"/>
</dbReference>
<dbReference type="Proteomes" id="UP000031829">
    <property type="component" value="Chromosome"/>
</dbReference>
<proteinExistence type="predicted"/>
<accession>A0A0B6AND3</accession>
<evidence type="ECO:0000313" key="2">
    <source>
        <dbReference type="Proteomes" id="UP000031829"/>
    </source>
</evidence>
<dbReference type="KEGG" id="bmeg:BG04_5407"/>
<dbReference type="HOGENOM" id="CLU_091969_0_0_9"/>
<dbReference type="EMBL" id="CP009920">
    <property type="protein sequence ID" value="AJI22617.1"/>
    <property type="molecule type" value="Genomic_DNA"/>
</dbReference>
<organism evidence="1 2">
    <name type="scientific">Priestia megaterium (strain ATCC 14581 / DSM 32 / CCUG 1817 / JCM 2506 / NBRC 15308 / NCIMB 9376 / NCTC 10342 / NRRL B-14308 / VKM B-512 / Ford 19)</name>
    <name type="common">Bacillus megaterium</name>
    <dbReference type="NCBI Taxonomy" id="1348623"/>
    <lineage>
        <taxon>Bacteria</taxon>
        <taxon>Bacillati</taxon>
        <taxon>Bacillota</taxon>
        <taxon>Bacilli</taxon>
        <taxon>Bacillales</taxon>
        <taxon>Bacillaceae</taxon>
        <taxon>Priestia</taxon>
    </lineage>
</organism>
<name>A0A0B6AND3_PRIM2</name>
<dbReference type="GeneID" id="93643353"/>
<dbReference type="AlphaFoldDB" id="A0A0B6AND3"/>
<reference evidence="1 2" key="1">
    <citation type="journal article" date="2015" name="Genome Announc.">
        <title>Complete genome sequences for 35 biothreat assay-relevant bacillus species.</title>
        <authorList>
            <person name="Johnson S.L."/>
            <person name="Daligault H.E."/>
            <person name="Davenport K.W."/>
            <person name="Jaissle J."/>
            <person name="Frey K.G."/>
            <person name="Ladner J.T."/>
            <person name="Broomall S.M."/>
            <person name="Bishop-Lilly K.A."/>
            <person name="Bruce D.C."/>
            <person name="Gibbons H.S."/>
            <person name="Coyne S.R."/>
            <person name="Lo C.C."/>
            <person name="Meincke L."/>
            <person name="Munk A.C."/>
            <person name="Koroleva G.I."/>
            <person name="Rosenzweig C.N."/>
            <person name="Palacios G.F."/>
            <person name="Redden C.L."/>
            <person name="Minogue T.D."/>
            <person name="Chain P.S."/>
        </authorList>
    </citation>
    <scope>NUCLEOTIDE SEQUENCE [LARGE SCALE GENOMIC DNA]</scope>
    <source>
        <strain evidence="2">ATCC 14581 / DSM 32 / JCM 2506 / NBRC 15308 / NCIMB 9376 / NCTC 10342 / NRRL B-14308 / VKM B-512</strain>
    </source>
</reference>
<gene>
    <name evidence="1" type="ORF">BG04_5407</name>
</gene>